<evidence type="ECO:0000313" key="1">
    <source>
        <dbReference type="EMBL" id="TWJ19766.1"/>
    </source>
</evidence>
<organism evidence="1 2">
    <name type="scientific">Geobacter argillaceus</name>
    <dbReference type="NCBI Taxonomy" id="345631"/>
    <lineage>
        <taxon>Bacteria</taxon>
        <taxon>Pseudomonadati</taxon>
        <taxon>Thermodesulfobacteriota</taxon>
        <taxon>Desulfuromonadia</taxon>
        <taxon>Geobacterales</taxon>
        <taxon>Geobacteraceae</taxon>
        <taxon>Geobacter</taxon>
    </lineage>
</organism>
<proteinExistence type="predicted"/>
<protein>
    <submittedName>
        <fullName evidence="1">Uncharacterized protein</fullName>
    </submittedName>
</protein>
<sequence length="115" mass="12792">MTAITPTIRLMTSLLAQGAGMQIEALILEYNGSNFHLHGGTRDKIHVFIQGICLYVLTINTAVGYVGLNTYMAPEPDAINTIFLYSPGEIKETLGAKWEQLPPESIVRRLIRYLI</sequence>
<evidence type="ECO:0000313" key="2">
    <source>
        <dbReference type="Proteomes" id="UP000319449"/>
    </source>
</evidence>
<dbReference type="OrthoDB" id="5396440at2"/>
<dbReference type="EMBL" id="VLLN01000007">
    <property type="protein sequence ID" value="TWJ19766.1"/>
    <property type="molecule type" value="Genomic_DNA"/>
</dbReference>
<accession>A0A562VP54</accession>
<reference evidence="1 2" key="1">
    <citation type="submission" date="2019-07" db="EMBL/GenBank/DDBJ databases">
        <title>Genomic Encyclopedia of Archaeal and Bacterial Type Strains, Phase II (KMG-II): from individual species to whole genera.</title>
        <authorList>
            <person name="Goeker M."/>
        </authorList>
    </citation>
    <scope>NUCLEOTIDE SEQUENCE [LARGE SCALE GENOMIC DNA]</scope>
    <source>
        <strain evidence="1 2">ATCC BAA-1139</strain>
    </source>
</reference>
<comment type="caution">
    <text evidence="1">The sequence shown here is derived from an EMBL/GenBank/DDBJ whole genome shotgun (WGS) entry which is preliminary data.</text>
</comment>
<dbReference type="AlphaFoldDB" id="A0A562VP54"/>
<keyword evidence="2" id="KW-1185">Reference proteome</keyword>
<dbReference type="Proteomes" id="UP000319449">
    <property type="component" value="Unassembled WGS sequence"/>
</dbReference>
<name>A0A562VP54_9BACT</name>
<gene>
    <name evidence="1" type="ORF">JN12_01568</name>
</gene>